<feature type="transmembrane region" description="Helical" evidence="8">
    <location>
        <begin position="173"/>
        <end position="193"/>
    </location>
</feature>
<dbReference type="EMBL" id="AQQZ01000003">
    <property type="protein sequence ID" value="KNG94385.1"/>
    <property type="molecule type" value="Genomic_DNA"/>
</dbReference>
<dbReference type="PANTHER" id="PTHR30269:SF37">
    <property type="entry name" value="MEMBRANE TRANSPORTER PROTEIN"/>
    <property type="match status" value="1"/>
</dbReference>
<dbReference type="RefSeq" id="WP_050530544.1">
    <property type="nucleotide sequence ID" value="NZ_AQQZ01000003.1"/>
</dbReference>
<feature type="transmembrane region" description="Helical" evidence="8">
    <location>
        <begin position="229"/>
        <end position="247"/>
    </location>
</feature>
<feature type="transmembrane region" description="Helical" evidence="8">
    <location>
        <begin position="101"/>
        <end position="122"/>
    </location>
</feature>
<proteinExistence type="inferred from homology"/>
<dbReference type="PATRIC" id="fig|1317121.7.peg.2479"/>
<accession>A0A0L1JRK5</accession>
<keyword evidence="10" id="KW-1185">Reference proteome</keyword>
<dbReference type="PANTHER" id="PTHR30269">
    <property type="entry name" value="TRANSMEMBRANE PROTEIN YFCA"/>
    <property type="match status" value="1"/>
</dbReference>
<dbReference type="STRING" id="1317121.ATO11_09340"/>
<dbReference type="InterPro" id="IPR052017">
    <property type="entry name" value="TSUP"/>
</dbReference>
<reference evidence="9 10" key="1">
    <citation type="journal article" date="2015" name="Int. J. Syst. Evol. Microbiol.">
        <title>Aestuariivita atlantica sp. nov., isolated from deep sea sediment of the Atlantic Ocean.</title>
        <authorList>
            <person name="Li G."/>
            <person name="Lai Q."/>
            <person name="Du Y."/>
            <person name="Liu X."/>
            <person name="Sun F."/>
            <person name="Shao Z."/>
        </authorList>
    </citation>
    <scope>NUCLEOTIDE SEQUENCE [LARGE SCALE GENOMIC DNA]</scope>
    <source>
        <strain evidence="9 10">22II-S11-z3</strain>
    </source>
</reference>
<keyword evidence="5 8" id="KW-0812">Transmembrane</keyword>
<dbReference type="Proteomes" id="UP000036938">
    <property type="component" value="Unassembled WGS sequence"/>
</dbReference>
<evidence type="ECO:0000256" key="1">
    <source>
        <dbReference type="ARBA" id="ARBA00004651"/>
    </source>
</evidence>
<dbReference type="OrthoDB" id="7028171at2"/>
<comment type="subcellular location">
    <subcellularLocation>
        <location evidence="1 8">Cell membrane</location>
        <topology evidence="1 8">Multi-pass membrane protein</topology>
    </subcellularLocation>
</comment>
<dbReference type="InterPro" id="IPR002781">
    <property type="entry name" value="TM_pro_TauE-like"/>
</dbReference>
<keyword evidence="7 8" id="KW-0472">Membrane</keyword>
<evidence type="ECO:0000256" key="3">
    <source>
        <dbReference type="ARBA" id="ARBA00022448"/>
    </source>
</evidence>
<feature type="transmembrane region" description="Helical" evidence="8">
    <location>
        <begin position="134"/>
        <end position="153"/>
    </location>
</feature>
<organism evidence="9 10">
    <name type="scientific">Pseudaestuariivita atlantica</name>
    <dbReference type="NCBI Taxonomy" id="1317121"/>
    <lineage>
        <taxon>Bacteria</taxon>
        <taxon>Pseudomonadati</taxon>
        <taxon>Pseudomonadota</taxon>
        <taxon>Alphaproteobacteria</taxon>
        <taxon>Rhodobacterales</taxon>
        <taxon>Paracoccaceae</taxon>
        <taxon>Pseudaestuariivita</taxon>
    </lineage>
</organism>
<keyword evidence="6 8" id="KW-1133">Transmembrane helix</keyword>
<name>A0A0L1JRK5_9RHOB</name>
<keyword evidence="4 8" id="KW-1003">Cell membrane</keyword>
<evidence type="ECO:0000313" key="9">
    <source>
        <dbReference type="EMBL" id="KNG94385.1"/>
    </source>
</evidence>
<sequence length="251" mass="26934">MDPFSWSFVAIGGVAMVFAGISKGGFGSGASFAGASILALIIAPGEALGIMLPLLMLIDALTLKPFWKQWDWVATRGMILGAVPGVALGAVFYTLTNDDAIRLMIGAMSLLYVATQLPAFLANTARTRRSLPRWMAYLAGTVSGFTSFVSHAGGPPAAMYMLSLGLSKTAYQASSVLLFWAVNIFKAVPYAFLGIFTVETLTIDLILAPFAVVGTFLGIWLHRRIPERPFFVITFILLTVTGSKLIWDALV</sequence>
<keyword evidence="3" id="KW-0813">Transport</keyword>
<evidence type="ECO:0000256" key="6">
    <source>
        <dbReference type="ARBA" id="ARBA00022989"/>
    </source>
</evidence>
<feature type="transmembrane region" description="Helical" evidence="8">
    <location>
        <begin position="73"/>
        <end position="95"/>
    </location>
</feature>
<comment type="similarity">
    <text evidence="2 8">Belongs to the 4-toluene sulfonate uptake permease (TSUP) (TC 2.A.102) family.</text>
</comment>
<protein>
    <recommendedName>
        <fullName evidence="8">Probable membrane transporter protein</fullName>
    </recommendedName>
</protein>
<evidence type="ECO:0000313" key="10">
    <source>
        <dbReference type="Proteomes" id="UP000036938"/>
    </source>
</evidence>
<comment type="caution">
    <text evidence="9">The sequence shown here is derived from an EMBL/GenBank/DDBJ whole genome shotgun (WGS) entry which is preliminary data.</text>
</comment>
<evidence type="ECO:0000256" key="7">
    <source>
        <dbReference type="ARBA" id="ARBA00023136"/>
    </source>
</evidence>
<evidence type="ECO:0000256" key="2">
    <source>
        <dbReference type="ARBA" id="ARBA00009142"/>
    </source>
</evidence>
<feature type="transmembrane region" description="Helical" evidence="8">
    <location>
        <begin position="35"/>
        <end position="61"/>
    </location>
</feature>
<gene>
    <name evidence="9" type="ORF">ATO11_09340</name>
</gene>
<evidence type="ECO:0000256" key="4">
    <source>
        <dbReference type="ARBA" id="ARBA00022475"/>
    </source>
</evidence>
<dbReference type="AlphaFoldDB" id="A0A0L1JRK5"/>
<dbReference type="GO" id="GO:0005886">
    <property type="term" value="C:plasma membrane"/>
    <property type="evidence" value="ECO:0007669"/>
    <property type="project" value="UniProtKB-SubCell"/>
</dbReference>
<evidence type="ECO:0000256" key="5">
    <source>
        <dbReference type="ARBA" id="ARBA00022692"/>
    </source>
</evidence>
<dbReference type="Pfam" id="PF01925">
    <property type="entry name" value="TauE"/>
    <property type="match status" value="1"/>
</dbReference>
<evidence type="ECO:0000256" key="8">
    <source>
        <dbReference type="RuleBase" id="RU363041"/>
    </source>
</evidence>
<feature type="transmembrane region" description="Helical" evidence="8">
    <location>
        <begin position="205"/>
        <end position="223"/>
    </location>
</feature>